<dbReference type="PANTHER" id="PTHR13420">
    <property type="entry name" value="UPF0235 PROTEIN C15ORF40"/>
    <property type="match status" value="1"/>
</dbReference>
<comment type="similarity">
    <text evidence="1 2">Belongs to the UPF0235 family.</text>
</comment>
<dbReference type="AlphaFoldDB" id="A0A1F6BXM0"/>
<dbReference type="SMART" id="SM01152">
    <property type="entry name" value="DUF167"/>
    <property type="match status" value="1"/>
</dbReference>
<name>A0A1F6BXM0_9BACT</name>
<accession>A0A1F6BXM0</accession>
<dbReference type="GO" id="GO:0005737">
    <property type="term" value="C:cytoplasm"/>
    <property type="evidence" value="ECO:0007669"/>
    <property type="project" value="TreeGrafter"/>
</dbReference>
<proteinExistence type="inferred from homology"/>
<dbReference type="PANTHER" id="PTHR13420:SF7">
    <property type="entry name" value="UPF0235 PROTEIN C15ORF40"/>
    <property type="match status" value="1"/>
</dbReference>
<dbReference type="InterPro" id="IPR036591">
    <property type="entry name" value="YggU-like_sf"/>
</dbReference>
<dbReference type="Pfam" id="PF02594">
    <property type="entry name" value="DUF167"/>
    <property type="match status" value="1"/>
</dbReference>
<dbReference type="EMBL" id="MFKK01000012">
    <property type="protein sequence ID" value="OGG41568.1"/>
    <property type="molecule type" value="Genomic_DNA"/>
</dbReference>
<evidence type="ECO:0000256" key="2">
    <source>
        <dbReference type="HAMAP-Rule" id="MF_00634"/>
    </source>
</evidence>
<dbReference type="NCBIfam" id="TIGR00251">
    <property type="entry name" value="DUF167 family protein"/>
    <property type="match status" value="1"/>
</dbReference>
<dbReference type="STRING" id="1798471.A3A21_02210"/>
<protein>
    <recommendedName>
        <fullName evidence="2">UPF0235 protein A3A21_02210</fullName>
    </recommendedName>
</protein>
<gene>
    <name evidence="3" type="ORF">A3A21_02210</name>
</gene>
<evidence type="ECO:0000256" key="1">
    <source>
        <dbReference type="ARBA" id="ARBA00010364"/>
    </source>
</evidence>
<reference evidence="3 4" key="1">
    <citation type="journal article" date="2016" name="Nat. Commun.">
        <title>Thousands of microbial genomes shed light on interconnected biogeochemical processes in an aquifer system.</title>
        <authorList>
            <person name="Anantharaman K."/>
            <person name="Brown C.T."/>
            <person name="Hug L.A."/>
            <person name="Sharon I."/>
            <person name="Castelle C.J."/>
            <person name="Probst A.J."/>
            <person name="Thomas B.C."/>
            <person name="Singh A."/>
            <person name="Wilkins M.J."/>
            <person name="Karaoz U."/>
            <person name="Brodie E.L."/>
            <person name="Williams K.H."/>
            <person name="Hubbard S.S."/>
            <person name="Banfield J.F."/>
        </authorList>
    </citation>
    <scope>NUCLEOTIDE SEQUENCE [LARGE SCALE GENOMIC DNA]</scope>
</reference>
<dbReference type="InterPro" id="IPR003746">
    <property type="entry name" value="DUF167"/>
</dbReference>
<organism evidence="3 4">
    <name type="scientific">Candidatus Jorgensenbacteria bacterium RIFCSPLOWO2_01_FULL_45_25b</name>
    <dbReference type="NCBI Taxonomy" id="1798471"/>
    <lineage>
        <taxon>Bacteria</taxon>
        <taxon>Candidatus Joergenseniibacteriota</taxon>
    </lineage>
</organism>
<comment type="caution">
    <text evidence="3">The sequence shown here is derived from an EMBL/GenBank/DDBJ whole genome shotgun (WGS) entry which is preliminary data.</text>
</comment>
<dbReference type="Gene3D" id="3.30.1200.10">
    <property type="entry name" value="YggU-like"/>
    <property type="match status" value="1"/>
</dbReference>
<sequence length="75" mass="8672">MKIYVRAKPKSKKEYVKKLDEIHFEVAVREPPEDGKANQAVIKKLKEYFNLTFADISLVSGNTSKEKVFEINKDV</sequence>
<dbReference type="HAMAP" id="MF_00634">
    <property type="entry name" value="UPF0235"/>
    <property type="match status" value="1"/>
</dbReference>
<dbReference type="SUPFAM" id="SSF69786">
    <property type="entry name" value="YggU-like"/>
    <property type="match status" value="1"/>
</dbReference>
<evidence type="ECO:0000313" key="3">
    <source>
        <dbReference type="EMBL" id="OGG41568.1"/>
    </source>
</evidence>
<dbReference type="Proteomes" id="UP000176996">
    <property type="component" value="Unassembled WGS sequence"/>
</dbReference>
<evidence type="ECO:0000313" key="4">
    <source>
        <dbReference type="Proteomes" id="UP000176996"/>
    </source>
</evidence>